<dbReference type="Proteomes" id="UP000566314">
    <property type="component" value="Unassembled WGS sequence"/>
</dbReference>
<evidence type="ECO:0000259" key="8">
    <source>
        <dbReference type="PROSITE" id="PS52003"/>
    </source>
</evidence>
<dbReference type="PANTHER" id="PTHR24124">
    <property type="entry name" value="ANKYRIN REPEAT FAMILY A"/>
    <property type="match status" value="1"/>
</dbReference>
<dbReference type="PANTHER" id="PTHR24124:SF8">
    <property type="entry name" value="OCA DOMAIN-CONTAINING PROTEIN"/>
    <property type="match status" value="1"/>
</dbReference>
<keyword evidence="3 6" id="KW-0040">ANK repeat</keyword>
<evidence type="ECO:0000313" key="10">
    <source>
        <dbReference type="Proteomes" id="UP000566314"/>
    </source>
</evidence>
<keyword evidence="10" id="KW-1185">Reference proteome</keyword>
<dbReference type="EMBL" id="VZTT01005554">
    <property type="protein sequence ID" value="NXT97360.1"/>
    <property type="molecule type" value="Genomic_DNA"/>
</dbReference>
<keyword evidence="5" id="KW-0804">Transcription</keyword>
<dbReference type="AlphaFoldDB" id="A0A7L3GZD5"/>
<evidence type="ECO:0000313" key="9">
    <source>
        <dbReference type="EMBL" id="NXT97360.1"/>
    </source>
</evidence>
<keyword evidence="1" id="KW-0677">Repeat</keyword>
<dbReference type="GO" id="GO:0070974">
    <property type="term" value="F:POU domain binding"/>
    <property type="evidence" value="ECO:0007669"/>
    <property type="project" value="InterPro"/>
</dbReference>
<evidence type="ECO:0000256" key="5">
    <source>
        <dbReference type="ARBA" id="ARBA00023163"/>
    </source>
</evidence>
<dbReference type="GO" id="GO:0003677">
    <property type="term" value="F:DNA binding"/>
    <property type="evidence" value="ECO:0007669"/>
    <property type="project" value="InterPro"/>
</dbReference>
<protein>
    <submittedName>
        <fullName evidence="9">IKBZ inhibitor</fullName>
    </submittedName>
</protein>
<dbReference type="PROSITE" id="PS52003">
    <property type="entry name" value="OCA"/>
    <property type="match status" value="1"/>
</dbReference>
<dbReference type="InterPro" id="IPR047571">
    <property type="entry name" value="OCA"/>
</dbReference>
<evidence type="ECO:0000256" key="6">
    <source>
        <dbReference type="PROSITE-ProRule" id="PRU00023"/>
    </source>
</evidence>
<dbReference type="GO" id="GO:0010468">
    <property type="term" value="P:regulation of gene expression"/>
    <property type="evidence" value="ECO:0007669"/>
    <property type="project" value="TreeGrafter"/>
</dbReference>
<dbReference type="PROSITE" id="PS50297">
    <property type="entry name" value="ANK_REP_REGION"/>
    <property type="match status" value="1"/>
</dbReference>
<dbReference type="InterPro" id="IPR002110">
    <property type="entry name" value="Ankyrin_rpt"/>
</dbReference>
<name>A0A7L3GZD5_9PASS</name>
<feature type="repeat" description="ANK" evidence="6">
    <location>
        <begin position="286"/>
        <end position="318"/>
    </location>
</feature>
<sequence>VTFPDSELSSDPPQKRYMGVRVKMPVRELLRKIRISKGLDPAPGKNRTLHACFPPPFFHPARLLLLFQGKQSSGHTPRGLEDLDILVEVLQEDLNRSQLGEEPGHPAPGASWHGLSRDAQSWRWESAGSPGAAAGLQGRQQSPAELHPRSCWERSHPILRDQAGPASPGQRESAQSSAVLARTGSQGSSWWVQDALLGSRDDVQGHLRPPPNSFTQQDLSALSFFQFQLHREENLLRNIPEEKLLAPDENGNRLLHKAVAQGRRALTFALAQRFASLNKIDEKDAEERTALHLAAEKNQHLMVGDLISLGANVNEQDSSGKTALHLCAENGYLRVLEVLKNCKDSGVCVEVDVPDHCGFTPLQCAALAHTVLVTESQGTARDSSTGRFLRLRREQILEGILCLLQM</sequence>
<keyword evidence="2" id="KW-0805">Transcription regulation</keyword>
<evidence type="ECO:0000256" key="3">
    <source>
        <dbReference type="ARBA" id="ARBA00023043"/>
    </source>
</evidence>
<proteinExistence type="predicted"/>
<feature type="domain" description="OCA" evidence="8">
    <location>
        <begin position="14"/>
        <end position="36"/>
    </location>
</feature>
<dbReference type="GO" id="GO:0005634">
    <property type="term" value="C:nucleus"/>
    <property type="evidence" value="ECO:0007669"/>
    <property type="project" value="TreeGrafter"/>
</dbReference>
<comment type="caution">
    <text evidence="9">The sequence shown here is derived from an EMBL/GenBank/DDBJ whole genome shotgun (WGS) entry which is preliminary data.</text>
</comment>
<organism evidence="9 10">
    <name type="scientific">Buphagus erythrorhynchus</name>
    <name type="common">red-billed oxpecker</name>
    <dbReference type="NCBI Taxonomy" id="245048"/>
    <lineage>
        <taxon>Eukaryota</taxon>
        <taxon>Metazoa</taxon>
        <taxon>Chordata</taxon>
        <taxon>Craniata</taxon>
        <taxon>Vertebrata</taxon>
        <taxon>Euteleostomi</taxon>
        <taxon>Archelosauria</taxon>
        <taxon>Archosauria</taxon>
        <taxon>Dinosauria</taxon>
        <taxon>Saurischia</taxon>
        <taxon>Theropoda</taxon>
        <taxon>Coelurosauria</taxon>
        <taxon>Aves</taxon>
        <taxon>Neognathae</taxon>
        <taxon>Neoaves</taxon>
        <taxon>Telluraves</taxon>
        <taxon>Australaves</taxon>
        <taxon>Passeriformes</taxon>
        <taxon>Sturnidae</taxon>
        <taxon>Buphagus</taxon>
    </lineage>
</organism>
<dbReference type="SUPFAM" id="SSF48403">
    <property type="entry name" value="Ankyrin repeat"/>
    <property type="match status" value="1"/>
</dbReference>
<evidence type="ECO:0000256" key="1">
    <source>
        <dbReference type="ARBA" id="ARBA00022737"/>
    </source>
</evidence>
<feature type="region of interest" description="Disordered" evidence="7">
    <location>
        <begin position="98"/>
        <end position="180"/>
    </location>
</feature>
<evidence type="ECO:0000256" key="4">
    <source>
        <dbReference type="ARBA" id="ARBA00023159"/>
    </source>
</evidence>
<reference evidence="9 10" key="1">
    <citation type="submission" date="2019-09" db="EMBL/GenBank/DDBJ databases">
        <title>Bird 10,000 Genomes (B10K) Project - Family phase.</title>
        <authorList>
            <person name="Zhang G."/>
        </authorList>
    </citation>
    <scope>NUCLEOTIDE SEQUENCE [LARGE SCALE GENOMIC DNA]</scope>
    <source>
        <strain evidence="9">B10K-DU-012-02</strain>
    </source>
</reference>
<dbReference type="SMART" id="SM00248">
    <property type="entry name" value="ANK"/>
    <property type="match status" value="3"/>
</dbReference>
<evidence type="ECO:0000256" key="2">
    <source>
        <dbReference type="ARBA" id="ARBA00023015"/>
    </source>
</evidence>
<keyword evidence="4" id="KW-0010">Activator</keyword>
<dbReference type="OrthoDB" id="10252328at2759"/>
<accession>A0A7L3GZD5</accession>
<feature type="compositionally biased region" description="Basic and acidic residues" evidence="7">
    <location>
        <begin position="146"/>
        <end position="159"/>
    </location>
</feature>
<feature type="compositionally biased region" description="Polar residues" evidence="7">
    <location>
        <begin position="170"/>
        <end position="180"/>
    </location>
</feature>
<evidence type="ECO:0000256" key="7">
    <source>
        <dbReference type="SAM" id="MobiDB-lite"/>
    </source>
</evidence>
<dbReference type="InterPro" id="IPR036770">
    <property type="entry name" value="Ankyrin_rpt-contain_sf"/>
</dbReference>
<feature type="non-terminal residue" evidence="9">
    <location>
        <position position="1"/>
    </location>
</feature>
<dbReference type="Pfam" id="PF13637">
    <property type="entry name" value="Ank_4"/>
    <property type="match status" value="1"/>
</dbReference>
<feature type="non-terminal residue" evidence="9">
    <location>
        <position position="406"/>
    </location>
</feature>
<dbReference type="Gene3D" id="1.25.40.20">
    <property type="entry name" value="Ankyrin repeat-containing domain"/>
    <property type="match status" value="1"/>
</dbReference>
<dbReference type="PROSITE" id="PS50088">
    <property type="entry name" value="ANK_REPEAT"/>
    <property type="match status" value="1"/>
</dbReference>
<gene>
    <name evidence="9" type="primary">Nfkbiz_0</name>
    <name evidence="9" type="ORF">BUPERY_R08397</name>
</gene>